<evidence type="ECO:0000256" key="3">
    <source>
        <dbReference type="ARBA" id="ARBA00023125"/>
    </source>
</evidence>
<evidence type="ECO:0000256" key="5">
    <source>
        <dbReference type="SAM" id="MobiDB-lite"/>
    </source>
</evidence>
<feature type="compositionally biased region" description="Basic and acidic residues" evidence="5">
    <location>
        <begin position="105"/>
        <end position="116"/>
    </location>
</feature>
<dbReference type="CDD" id="cd00093">
    <property type="entry name" value="HTH_XRE"/>
    <property type="match status" value="1"/>
</dbReference>
<name>A0A834ZZ56_9POAL</name>
<dbReference type="FunFam" id="1.10.260.40:FF:000018">
    <property type="entry name" value="Multiprotein bridging factor 1"/>
    <property type="match status" value="1"/>
</dbReference>
<dbReference type="GO" id="GO:0005730">
    <property type="term" value="C:nucleolus"/>
    <property type="evidence" value="ECO:0007669"/>
    <property type="project" value="UniProtKB-ARBA"/>
</dbReference>
<comment type="similarity">
    <text evidence="1">Belongs to the MBF1 family.</text>
</comment>
<dbReference type="InterPro" id="IPR013729">
    <property type="entry name" value="MBF1_N"/>
</dbReference>
<keyword evidence="3" id="KW-0238">DNA-binding</keyword>
<dbReference type="PANTHER" id="PTHR10245:SF15">
    <property type="entry name" value="ENDOTHELIAL DIFFERENTIATION-RELATED FACTOR 1"/>
    <property type="match status" value="1"/>
</dbReference>
<sequence length="273" mass="29285">MALPGLFGSLGPSLLVGMGGRMRGKEKTVLGRKVTNELAGRSTVRMQQNSLPETSRTHEVPPVSRTFLIAIAILYASIFSTSPFSSPQSTNLIVFEIASASRLRERERERERERSEATMPTGRLSGNITQDWEPVVLRRTKPKAADLKSAKAVNQALRSGAAVETVRKSTAGTNKHAAPAVAPARKLDETTEPAAVERVATEVRAAIQKARVSKGWSQAELAKRINERAQVVQEYESGKAAPAQAVLAKMERALEVKLRGKGVGAPLAAGGGK</sequence>
<reference evidence="7" key="1">
    <citation type="submission" date="2020-07" db="EMBL/GenBank/DDBJ databases">
        <title>Genome sequence and genetic diversity analysis of an under-domesticated orphan crop, white fonio (Digitaria exilis).</title>
        <authorList>
            <person name="Bennetzen J.L."/>
            <person name="Chen S."/>
            <person name="Ma X."/>
            <person name="Wang X."/>
            <person name="Yssel A.E.J."/>
            <person name="Chaluvadi S.R."/>
            <person name="Johnson M."/>
            <person name="Gangashetty P."/>
            <person name="Hamidou F."/>
            <person name="Sanogo M.D."/>
            <person name="Zwaenepoel A."/>
            <person name="Wallace J."/>
            <person name="Van De Peer Y."/>
            <person name="Van Deynze A."/>
        </authorList>
    </citation>
    <scope>NUCLEOTIDE SEQUENCE</scope>
    <source>
        <tissue evidence="7">Leaves</tissue>
    </source>
</reference>
<dbReference type="PROSITE" id="PS50943">
    <property type="entry name" value="HTH_CROC1"/>
    <property type="match status" value="1"/>
</dbReference>
<evidence type="ECO:0000256" key="2">
    <source>
        <dbReference type="ARBA" id="ARBA00023015"/>
    </source>
</evidence>
<dbReference type="PANTHER" id="PTHR10245">
    <property type="entry name" value="ENDOTHELIAL DIFFERENTIATION-RELATED FACTOR 1 MULTIPROTEIN BRIDGING FACTOR 1"/>
    <property type="match status" value="1"/>
</dbReference>
<evidence type="ECO:0000256" key="4">
    <source>
        <dbReference type="ARBA" id="ARBA00023163"/>
    </source>
</evidence>
<evidence type="ECO:0000313" key="8">
    <source>
        <dbReference type="Proteomes" id="UP000636709"/>
    </source>
</evidence>
<dbReference type="InterPro" id="IPR001387">
    <property type="entry name" value="Cro/C1-type_HTH"/>
</dbReference>
<evidence type="ECO:0000256" key="1">
    <source>
        <dbReference type="ARBA" id="ARBA00009802"/>
    </source>
</evidence>
<feature type="domain" description="HTH cro/C1-type" evidence="6">
    <location>
        <begin position="207"/>
        <end position="261"/>
    </location>
</feature>
<comment type="caution">
    <text evidence="7">The sequence shown here is derived from an EMBL/GenBank/DDBJ whole genome shotgun (WGS) entry which is preliminary data.</text>
</comment>
<dbReference type="GO" id="GO:0003677">
    <property type="term" value="F:DNA binding"/>
    <property type="evidence" value="ECO:0007669"/>
    <property type="project" value="UniProtKB-KW"/>
</dbReference>
<dbReference type="Gene3D" id="1.10.260.40">
    <property type="entry name" value="lambda repressor-like DNA-binding domains"/>
    <property type="match status" value="1"/>
</dbReference>
<keyword evidence="2" id="KW-0805">Transcription regulation</keyword>
<proteinExistence type="inferred from homology"/>
<organism evidence="7 8">
    <name type="scientific">Digitaria exilis</name>
    <dbReference type="NCBI Taxonomy" id="1010633"/>
    <lineage>
        <taxon>Eukaryota</taxon>
        <taxon>Viridiplantae</taxon>
        <taxon>Streptophyta</taxon>
        <taxon>Embryophyta</taxon>
        <taxon>Tracheophyta</taxon>
        <taxon>Spermatophyta</taxon>
        <taxon>Magnoliopsida</taxon>
        <taxon>Liliopsida</taxon>
        <taxon>Poales</taxon>
        <taxon>Poaceae</taxon>
        <taxon>PACMAD clade</taxon>
        <taxon>Panicoideae</taxon>
        <taxon>Panicodae</taxon>
        <taxon>Paniceae</taxon>
        <taxon>Anthephorinae</taxon>
        <taxon>Digitaria</taxon>
    </lineage>
</organism>
<dbReference type="InterPro" id="IPR010982">
    <property type="entry name" value="Lambda_DNA-bd_dom_sf"/>
</dbReference>
<accession>A0A834ZZ56</accession>
<evidence type="ECO:0000259" key="6">
    <source>
        <dbReference type="PROSITE" id="PS50943"/>
    </source>
</evidence>
<dbReference type="Pfam" id="PF08523">
    <property type="entry name" value="MBF1"/>
    <property type="match status" value="1"/>
</dbReference>
<keyword evidence="8" id="KW-1185">Reference proteome</keyword>
<keyword evidence="4" id="KW-0804">Transcription</keyword>
<feature type="region of interest" description="Disordered" evidence="5">
    <location>
        <begin position="105"/>
        <end position="127"/>
    </location>
</feature>
<dbReference type="Proteomes" id="UP000636709">
    <property type="component" value="Unassembled WGS sequence"/>
</dbReference>
<dbReference type="OrthoDB" id="10253401at2759"/>
<dbReference type="AlphaFoldDB" id="A0A834ZZ56"/>
<evidence type="ECO:0000313" key="7">
    <source>
        <dbReference type="EMBL" id="KAF8648380.1"/>
    </source>
</evidence>
<gene>
    <name evidence="7" type="ORF">HU200_064966</name>
</gene>
<dbReference type="GO" id="GO:0003713">
    <property type="term" value="F:transcription coactivator activity"/>
    <property type="evidence" value="ECO:0007669"/>
    <property type="project" value="UniProtKB-ARBA"/>
</dbReference>
<dbReference type="SUPFAM" id="SSF47413">
    <property type="entry name" value="lambda repressor-like DNA-binding domains"/>
    <property type="match status" value="1"/>
</dbReference>
<protein>
    <recommendedName>
        <fullName evidence="6">HTH cro/C1-type domain-containing protein</fullName>
    </recommendedName>
</protein>
<dbReference type="Pfam" id="PF01381">
    <property type="entry name" value="HTH_3"/>
    <property type="match status" value="1"/>
</dbReference>
<dbReference type="SMART" id="SM00530">
    <property type="entry name" value="HTH_XRE"/>
    <property type="match status" value="1"/>
</dbReference>
<dbReference type="EMBL" id="JACEFO010002816">
    <property type="protein sequence ID" value="KAF8648380.1"/>
    <property type="molecule type" value="Genomic_DNA"/>
</dbReference>